<gene>
    <name evidence="3" type="ORF">Cabys_3856</name>
    <name evidence="4" type="ORF">Calab_1268</name>
</gene>
<dbReference type="PANTHER" id="PTHR24104:SF25">
    <property type="entry name" value="PROTEIN LIN-41"/>
    <property type="match status" value="1"/>
</dbReference>
<accession>H1XY19</accession>
<evidence type="ECO:0000256" key="1">
    <source>
        <dbReference type="ARBA" id="ARBA00022737"/>
    </source>
</evidence>
<dbReference type="RefSeq" id="WP_006927957.1">
    <property type="nucleotide sequence ID" value="NZ_CM001402.1"/>
</dbReference>
<dbReference type="InterPro" id="IPR001258">
    <property type="entry name" value="NHL_repeat"/>
</dbReference>
<dbReference type="Gene3D" id="2.120.10.30">
    <property type="entry name" value="TolB, C-terminal domain"/>
    <property type="match status" value="2"/>
</dbReference>
<feature type="repeat" description="NHL" evidence="2">
    <location>
        <begin position="246"/>
        <end position="289"/>
    </location>
</feature>
<evidence type="ECO:0000313" key="5">
    <source>
        <dbReference type="Proteomes" id="UP000004671"/>
    </source>
</evidence>
<evidence type="ECO:0000313" key="3">
    <source>
        <dbReference type="EMBL" id="APF20601.1"/>
    </source>
</evidence>
<dbReference type="PROSITE" id="PS51257">
    <property type="entry name" value="PROKAR_LIPOPROTEIN"/>
    <property type="match status" value="1"/>
</dbReference>
<dbReference type="InParanoid" id="H1XY19"/>
<dbReference type="OrthoDB" id="9774579at2"/>
<dbReference type="KEGG" id="caby:Cabys_3856"/>
<dbReference type="Proteomes" id="UP000004671">
    <property type="component" value="Chromosome"/>
</dbReference>
<dbReference type="PANTHER" id="PTHR24104">
    <property type="entry name" value="E3 UBIQUITIN-PROTEIN LIGASE NHLRC1-RELATED"/>
    <property type="match status" value="1"/>
</dbReference>
<dbReference type="PaxDb" id="880073-Calab_1268"/>
<dbReference type="InterPro" id="IPR050952">
    <property type="entry name" value="TRIM-NHL_E3_ligases"/>
</dbReference>
<reference evidence="3 6" key="2">
    <citation type="submission" date="2016-11" db="EMBL/GenBank/DDBJ databases">
        <title>Genomic analysis of Caldithrix abyssi and proposal of a novel bacterial phylum Caldithrichaeota.</title>
        <authorList>
            <person name="Kublanov I."/>
            <person name="Sigalova O."/>
            <person name="Gavrilov S."/>
            <person name="Lebedinsky A."/>
            <person name="Ivanova N."/>
            <person name="Daum C."/>
            <person name="Reddy T."/>
            <person name="Klenk H.P."/>
            <person name="Goker M."/>
            <person name="Reva O."/>
            <person name="Miroshnichenko M."/>
            <person name="Kyprides N."/>
            <person name="Woyke T."/>
            <person name="Gelfand M."/>
        </authorList>
    </citation>
    <scope>NUCLEOTIDE SEQUENCE [LARGE SCALE GENOMIC DNA]</scope>
    <source>
        <strain evidence="3 6">LF13</strain>
    </source>
</reference>
<reference evidence="4 5" key="1">
    <citation type="submission" date="2011-09" db="EMBL/GenBank/DDBJ databases">
        <title>The permanent draft genome of Caldithrix abyssi DSM 13497.</title>
        <authorList>
            <consortium name="US DOE Joint Genome Institute (JGI-PGF)"/>
            <person name="Lucas S."/>
            <person name="Han J."/>
            <person name="Lapidus A."/>
            <person name="Bruce D."/>
            <person name="Goodwin L."/>
            <person name="Pitluck S."/>
            <person name="Peters L."/>
            <person name="Kyrpides N."/>
            <person name="Mavromatis K."/>
            <person name="Ivanova N."/>
            <person name="Mikhailova N."/>
            <person name="Chertkov O."/>
            <person name="Detter J.C."/>
            <person name="Tapia R."/>
            <person name="Han C."/>
            <person name="Land M."/>
            <person name="Hauser L."/>
            <person name="Markowitz V."/>
            <person name="Cheng J.-F."/>
            <person name="Hugenholtz P."/>
            <person name="Woyke T."/>
            <person name="Wu D."/>
            <person name="Spring S."/>
            <person name="Brambilla E."/>
            <person name="Klenk H.-P."/>
            <person name="Eisen J.A."/>
        </authorList>
    </citation>
    <scope>NUCLEOTIDE SEQUENCE [LARGE SCALE GENOMIC DNA]</scope>
    <source>
        <strain evidence="4 5">DSM 13497</strain>
    </source>
</reference>
<dbReference type="EMBL" id="CP018099">
    <property type="protein sequence ID" value="APF20601.1"/>
    <property type="molecule type" value="Genomic_DNA"/>
</dbReference>
<proteinExistence type="predicted"/>
<name>H1XY19_CALAY</name>
<dbReference type="eggNOG" id="COG3391">
    <property type="taxonomic scope" value="Bacteria"/>
</dbReference>
<organism evidence="4 5">
    <name type="scientific">Caldithrix abyssi DSM 13497</name>
    <dbReference type="NCBI Taxonomy" id="880073"/>
    <lineage>
        <taxon>Bacteria</taxon>
        <taxon>Pseudomonadati</taxon>
        <taxon>Calditrichota</taxon>
        <taxon>Calditrichia</taxon>
        <taxon>Calditrichales</taxon>
        <taxon>Calditrichaceae</taxon>
        <taxon>Caldithrix</taxon>
    </lineage>
</organism>
<keyword evidence="5" id="KW-1185">Reference proteome</keyword>
<dbReference type="SUPFAM" id="SSF63829">
    <property type="entry name" value="Calcium-dependent phosphotriesterase"/>
    <property type="match status" value="1"/>
</dbReference>
<dbReference type="PROSITE" id="PS51125">
    <property type="entry name" value="NHL"/>
    <property type="match status" value="2"/>
</dbReference>
<dbReference type="STRING" id="880073.Cabys_3856"/>
<dbReference type="GO" id="GO:0008270">
    <property type="term" value="F:zinc ion binding"/>
    <property type="evidence" value="ECO:0007669"/>
    <property type="project" value="UniProtKB-KW"/>
</dbReference>
<protein>
    <submittedName>
        <fullName evidence="4">NHL repeat containing protein</fullName>
    </submittedName>
    <submittedName>
        <fullName evidence="3">NHL repeat domain protein</fullName>
    </submittedName>
</protein>
<dbReference type="HOGENOM" id="CLU_008645_8_0_0"/>
<evidence type="ECO:0000313" key="6">
    <source>
        <dbReference type="Proteomes" id="UP000183868"/>
    </source>
</evidence>
<keyword evidence="1" id="KW-0677">Repeat</keyword>
<sequence length="356" mass="40854" precursor="true">MPLLKKSFLFFSFIALFFFLSCAHKMTREITLDNIVVYPSPPDTARIQYLTSFSSSVDITGERSPFMRFILGEDLGKPIIKPYGISIYKGKIYICDTILGGLEIVDLNKRTFDYFRPSGMGLLKKPINSFVDNQGNLYVADAGRKQVVIFNPDLTYKASFGNPETMRFTDVFVKNDSIWVCDMKAHTVRVFSAKNYKELFRFPEEKPKTDPFLSSPTNLFVTDKYVYVSDFGSFKIKVYTKKGELVRTVGSYGKVLGQFVRPKGIAVDKDEILYVVDAGFENVQLFDAQGNLLMFFGGSYEKPGDMWLPAKVIIDYDNFQYFEKYVYKGFKLKYLIFVTNQYGPDKVNVYGFVEPR</sequence>
<evidence type="ECO:0000256" key="2">
    <source>
        <dbReference type="PROSITE-ProRule" id="PRU00504"/>
    </source>
</evidence>
<dbReference type="InterPro" id="IPR011042">
    <property type="entry name" value="6-blade_b-propeller_TolB-like"/>
</dbReference>
<evidence type="ECO:0000313" key="4">
    <source>
        <dbReference type="EMBL" id="EHO40894.1"/>
    </source>
</evidence>
<feature type="repeat" description="NHL" evidence="2">
    <location>
        <begin position="131"/>
        <end position="153"/>
    </location>
</feature>
<dbReference type="Proteomes" id="UP000183868">
    <property type="component" value="Chromosome"/>
</dbReference>
<dbReference type="AlphaFoldDB" id="H1XY19"/>
<dbReference type="EMBL" id="CM001402">
    <property type="protein sequence ID" value="EHO40894.1"/>
    <property type="molecule type" value="Genomic_DNA"/>
</dbReference>